<dbReference type="InterPro" id="IPR036621">
    <property type="entry name" value="Anticodon-bd_dom_sf"/>
</dbReference>
<dbReference type="CDD" id="cd00859">
    <property type="entry name" value="HisRS_anticodon"/>
    <property type="match status" value="1"/>
</dbReference>
<comment type="catalytic activity">
    <reaction evidence="9">
        <text>tRNA(His) + L-histidine + ATP = L-histidyl-tRNA(His) + AMP + diphosphate + H(+)</text>
        <dbReference type="Rhea" id="RHEA:17313"/>
        <dbReference type="Rhea" id="RHEA-COMP:9665"/>
        <dbReference type="Rhea" id="RHEA-COMP:9689"/>
        <dbReference type="ChEBI" id="CHEBI:15378"/>
        <dbReference type="ChEBI" id="CHEBI:30616"/>
        <dbReference type="ChEBI" id="CHEBI:33019"/>
        <dbReference type="ChEBI" id="CHEBI:57595"/>
        <dbReference type="ChEBI" id="CHEBI:78442"/>
        <dbReference type="ChEBI" id="CHEBI:78527"/>
        <dbReference type="ChEBI" id="CHEBI:456215"/>
        <dbReference type="EC" id="6.1.1.21"/>
    </reaction>
</comment>
<dbReference type="PROSITE" id="PS50862">
    <property type="entry name" value="AA_TRNA_LIGASE_II"/>
    <property type="match status" value="1"/>
</dbReference>
<dbReference type="Gene3D" id="3.40.50.800">
    <property type="entry name" value="Anticodon-binding domain"/>
    <property type="match status" value="1"/>
</dbReference>
<keyword evidence="3" id="KW-0436">Ligase</keyword>
<feature type="binding site" evidence="10">
    <location>
        <begin position="264"/>
        <end position="265"/>
    </location>
    <ligand>
        <name>L-histidine</name>
        <dbReference type="ChEBI" id="CHEBI:57595"/>
    </ligand>
</feature>
<dbReference type="GO" id="GO:0006427">
    <property type="term" value="P:histidyl-tRNA aminoacylation"/>
    <property type="evidence" value="ECO:0007669"/>
    <property type="project" value="InterPro"/>
</dbReference>
<evidence type="ECO:0000256" key="2">
    <source>
        <dbReference type="ARBA" id="ARBA00012815"/>
    </source>
</evidence>
<dbReference type="SUPFAM" id="SSF52954">
    <property type="entry name" value="Class II aaRS ABD-related"/>
    <property type="match status" value="1"/>
</dbReference>
<evidence type="ECO:0000256" key="8">
    <source>
        <dbReference type="ARBA" id="ARBA00030619"/>
    </source>
</evidence>
<dbReference type="NCBIfam" id="TIGR00442">
    <property type="entry name" value="hisS"/>
    <property type="match status" value="1"/>
</dbReference>
<evidence type="ECO:0000313" key="13">
    <source>
        <dbReference type="Proteomes" id="UP000481153"/>
    </source>
</evidence>
<dbReference type="Pfam" id="PF03129">
    <property type="entry name" value="HGTP_anticodon"/>
    <property type="match status" value="1"/>
</dbReference>
<gene>
    <name evidence="12" type="ORF">Ae201684_012399</name>
</gene>
<dbReference type="GO" id="GO:0005524">
    <property type="term" value="F:ATP binding"/>
    <property type="evidence" value="ECO:0007669"/>
    <property type="project" value="UniProtKB-KW"/>
</dbReference>
<evidence type="ECO:0000256" key="10">
    <source>
        <dbReference type="PIRSR" id="PIRSR001549-1"/>
    </source>
</evidence>
<dbReference type="InterPro" id="IPR004516">
    <property type="entry name" value="HisRS/HisZ"/>
</dbReference>
<feature type="domain" description="Aminoacyl-transfer RNA synthetases class-II family profile" evidence="11">
    <location>
        <begin position="1"/>
        <end position="314"/>
    </location>
</feature>
<feature type="binding site" evidence="10">
    <location>
        <position position="260"/>
    </location>
    <ligand>
        <name>L-histidine</name>
        <dbReference type="ChEBI" id="CHEBI:57595"/>
    </ligand>
</feature>
<dbReference type="EC" id="6.1.1.21" evidence="2"/>
<dbReference type="InterPro" id="IPR045864">
    <property type="entry name" value="aa-tRNA-synth_II/BPL/LPL"/>
</dbReference>
<dbReference type="Proteomes" id="UP000481153">
    <property type="component" value="Unassembled WGS sequence"/>
</dbReference>
<feature type="binding site" evidence="10">
    <location>
        <position position="115"/>
    </location>
    <ligand>
        <name>L-histidine</name>
        <dbReference type="ChEBI" id="CHEBI:57595"/>
    </ligand>
</feature>
<dbReference type="CDD" id="cd00773">
    <property type="entry name" value="HisRS-like_core"/>
    <property type="match status" value="1"/>
</dbReference>
<comment type="caution">
    <text evidence="12">The sequence shown here is derived from an EMBL/GenBank/DDBJ whole genome shotgun (WGS) entry which is preliminary data.</text>
</comment>
<dbReference type="InterPro" id="IPR004154">
    <property type="entry name" value="Anticodon-bd"/>
</dbReference>
<feature type="binding site" evidence="10">
    <location>
        <position position="129"/>
    </location>
    <ligand>
        <name>L-histidine</name>
        <dbReference type="ChEBI" id="CHEBI:57595"/>
    </ligand>
</feature>
<evidence type="ECO:0000259" key="11">
    <source>
        <dbReference type="PROSITE" id="PS50862"/>
    </source>
</evidence>
<evidence type="ECO:0000256" key="7">
    <source>
        <dbReference type="ARBA" id="ARBA00023146"/>
    </source>
</evidence>
<dbReference type="HAMAP" id="MF_00127">
    <property type="entry name" value="His_tRNA_synth"/>
    <property type="match status" value="1"/>
</dbReference>
<feature type="binding site" evidence="10">
    <location>
        <begin position="85"/>
        <end position="87"/>
    </location>
    <ligand>
        <name>L-histidine</name>
        <dbReference type="ChEBI" id="CHEBI:57595"/>
    </ligand>
</feature>
<keyword evidence="6" id="KW-0648">Protein biosynthesis</keyword>
<dbReference type="PANTHER" id="PTHR43707:SF1">
    <property type="entry name" value="HISTIDINE--TRNA LIGASE, MITOCHONDRIAL-RELATED"/>
    <property type="match status" value="1"/>
</dbReference>
<evidence type="ECO:0000256" key="3">
    <source>
        <dbReference type="ARBA" id="ARBA00022598"/>
    </source>
</evidence>
<dbReference type="VEuPathDB" id="FungiDB:AeMF1_003958"/>
<dbReference type="InterPro" id="IPR006195">
    <property type="entry name" value="aa-tRNA-synth_II"/>
</dbReference>
<keyword evidence="4" id="KW-0547">Nucleotide-binding</keyword>
<dbReference type="InterPro" id="IPR033656">
    <property type="entry name" value="HisRS_anticodon"/>
</dbReference>
<dbReference type="SUPFAM" id="SSF55681">
    <property type="entry name" value="Class II aaRS and biotin synthetases"/>
    <property type="match status" value="1"/>
</dbReference>
<feature type="binding site" evidence="10">
    <location>
        <position position="133"/>
    </location>
    <ligand>
        <name>L-histidine</name>
        <dbReference type="ChEBI" id="CHEBI:57595"/>
    </ligand>
</feature>
<reference evidence="12 13" key="1">
    <citation type="submission" date="2019-07" db="EMBL/GenBank/DDBJ databases">
        <title>Genomics analysis of Aphanomyces spp. identifies a new class of oomycete effector associated with host adaptation.</title>
        <authorList>
            <person name="Gaulin E."/>
        </authorList>
    </citation>
    <scope>NUCLEOTIDE SEQUENCE [LARGE SCALE GENOMIC DNA]</scope>
    <source>
        <strain evidence="12 13">ATCC 201684</strain>
    </source>
</reference>
<dbReference type="InterPro" id="IPR015807">
    <property type="entry name" value="His-tRNA-ligase"/>
</dbReference>
<keyword evidence="13" id="KW-1185">Reference proteome</keyword>
<dbReference type="GO" id="GO:0005737">
    <property type="term" value="C:cytoplasm"/>
    <property type="evidence" value="ECO:0007669"/>
    <property type="project" value="InterPro"/>
</dbReference>
<dbReference type="InterPro" id="IPR041715">
    <property type="entry name" value="HisRS-like_core"/>
</dbReference>
<dbReference type="GO" id="GO:0004821">
    <property type="term" value="F:histidine-tRNA ligase activity"/>
    <property type="evidence" value="ECO:0007669"/>
    <property type="project" value="UniProtKB-EC"/>
</dbReference>
<comment type="similarity">
    <text evidence="1">Belongs to the class-II aminoacyl-tRNA synthetase family.</text>
</comment>
<evidence type="ECO:0000256" key="9">
    <source>
        <dbReference type="ARBA" id="ARBA00047639"/>
    </source>
</evidence>
<keyword evidence="7" id="KW-0030">Aminoacyl-tRNA synthetase</keyword>
<protein>
    <recommendedName>
        <fullName evidence="2">histidine--tRNA ligase</fullName>
        <ecNumber evidence="2">6.1.1.21</ecNumber>
    </recommendedName>
    <alternativeName>
        <fullName evidence="8">Histidyl-tRNA synthetase</fullName>
    </alternativeName>
</protein>
<sequence length="420" mass="46652">MKKATKVAAVRGTRDVWPKELALQQHIVSIMLSTCSRYGFAPIQTPLLESTDLFTRSLGTTSDIVSKEMYTFPDNSNNSLTLRPEGTAGVIRSMLSNGLQFAGPHKVSYSGSMFRYERPQRGRYREFQQFGVEYIGSNGPHVDTQVLALAADVMRNLGLELSLHINTLGCIESRQLYREKLTQFLEPIKLDLSRDSQERFERGSVLRILDSKDARDRELLQEAPRLMDSLTDSSRSRFDVVMNGLAALGIEATLDHRLVRGLDYYSHTVFEFLDAKSGLACLAGGCYDHLVESLGGPAMSCIGWAAGVERLALLCPLSPPPLTQLGMVRVGETCAFPAMQIAATLRQAGLIVHWIDYPQLKKQMKLADQFECNFAVLVGEDELKQGVVTVKNLAERTQESVAIADLVAYFDDVTRSSMQD</sequence>
<keyword evidence="5" id="KW-0067">ATP-binding</keyword>
<name>A0A6G0WRP7_9STRA</name>
<dbReference type="AlphaFoldDB" id="A0A6G0WRP7"/>
<proteinExistence type="inferred from homology"/>
<dbReference type="Pfam" id="PF13393">
    <property type="entry name" value="tRNA-synt_His"/>
    <property type="match status" value="1"/>
</dbReference>
<evidence type="ECO:0000256" key="1">
    <source>
        <dbReference type="ARBA" id="ARBA00008226"/>
    </source>
</evidence>
<dbReference type="PIRSF" id="PIRSF001549">
    <property type="entry name" value="His-tRNA_synth"/>
    <property type="match status" value="1"/>
</dbReference>
<accession>A0A6G0WRP7</accession>
<organism evidence="12 13">
    <name type="scientific">Aphanomyces euteiches</name>
    <dbReference type="NCBI Taxonomy" id="100861"/>
    <lineage>
        <taxon>Eukaryota</taxon>
        <taxon>Sar</taxon>
        <taxon>Stramenopiles</taxon>
        <taxon>Oomycota</taxon>
        <taxon>Saprolegniomycetes</taxon>
        <taxon>Saprolegniales</taxon>
        <taxon>Verrucalvaceae</taxon>
        <taxon>Aphanomyces</taxon>
    </lineage>
</organism>
<dbReference type="EMBL" id="VJMJ01000156">
    <property type="protein sequence ID" value="KAF0730104.1"/>
    <property type="molecule type" value="Genomic_DNA"/>
</dbReference>
<evidence type="ECO:0000313" key="12">
    <source>
        <dbReference type="EMBL" id="KAF0730104.1"/>
    </source>
</evidence>
<dbReference type="Gene3D" id="3.30.930.10">
    <property type="entry name" value="Bira Bifunctional Protein, Domain 2"/>
    <property type="match status" value="1"/>
</dbReference>
<evidence type="ECO:0000256" key="6">
    <source>
        <dbReference type="ARBA" id="ARBA00022917"/>
    </source>
</evidence>
<evidence type="ECO:0000256" key="5">
    <source>
        <dbReference type="ARBA" id="ARBA00022840"/>
    </source>
</evidence>
<dbReference type="PANTHER" id="PTHR43707">
    <property type="entry name" value="HISTIDYL-TRNA SYNTHETASE"/>
    <property type="match status" value="1"/>
</dbReference>
<evidence type="ECO:0000256" key="4">
    <source>
        <dbReference type="ARBA" id="ARBA00022741"/>
    </source>
</evidence>